<accession>A0A6A7AIZ1</accession>
<organism evidence="2 3">
    <name type="scientific">Ophiobolus disseminans</name>
    <dbReference type="NCBI Taxonomy" id="1469910"/>
    <lineage>
        <taxon>Eukaryota</taxon>
        <taxon>Fungi</taxon>
        <taxon>Dikarya</taxon>
        <taxon>Ascomycota</taxon>
        <taxon>Pezizomycotina</taxon>
        <taxon>Dothideomycetes</taxon>
        <taxon>Pleosporomycetidae</taxon>
        <taxon>Pleosporales</taxon>
        <taxon>Pleosporineae</taxon>
        <taxon>Phaeosphaeriaceae</taxon>
        <taxon>Ophiobolus</taxon>
    </lineage>
</organism>
<dbReference type="AlphaFoldDB" id="A0A6A7AIZ1"/>
<gene>
    <name evidence="2" type="ORF">CC86DRAFT_364927</name>
</gene>
<proteinExistence type="predicted"/>
<protein>
    <submittedName>
        <fullName evidence="2">Uncharacterized protein</fullName>
    </submittedName>
</protein>
<reference evidence="2" key="1">
    <citation type="journal article" date="2020" name="Stud. Mycol.">
        <title>101 Dothideomycetes genomes: a test case for predicting lifestyles and emergence of pathogens.</title>
        <authorList>
            <person name="Haridas S."/>
            <person name="Albert R."/>
            <person name="Binder M."/>
            <person name="Bloem J."/>
            <person name="Labutti K."/>
            <person name="Salamov A."/>
            <person name="Andreopoulos B."/>
            <person name="Baker S."/>
            <person name="Barry K."/>
            <person name="Bills G."/>
            <person name="Bluhm B."/>
            <person name="Cannon C."/>
            <person name="Castanera R."/>
            <person name="Culley D."/>
            <person name="Daum C."/>
            <person name="Ezra D."/>
            <person name="Gonzalez J."/>
            <person name="Henrissat B."/>
            <person name="Kuo A."/>
            <person name="Liang C."/>
            <person name="Lipzen A."/>
            <person name="Lutzoni F."/>
            <person name="Magnuson J."/>
            <person name="Mondo S."/>
            <person name="Nolan M."/>
            <person name="Ohm R."/>
            <person name="Pangilinan J."/>
            <person name="Park H.-J."/>
            <person name="Ramirez L."/>
            <person name="Alfaro M."/>
            <person name="Sun H."/>
            <person name="Tritt A."/>
            <person name="Yoshinaga Y."/>
            <person name="Zwiers L.-H."/>
            <person name="Turgeon B."/>
            <person name="Goodwin S."/>
            <person name="Spatafora J."/>
            <person name="Crous P."/>
            <person name="Grigoriev I."/>
        </authorList>
    </citation>
    <scope>NUCLEOTIDE SEQUENCE</scope>
    <source>
        <strain evidence="2">CBS 113818</strain>
    </source>
</reference>
<evidence type="ECO:0000313" key="2">
    <source>
        <dbReference type="EMBL" id="KAF2832924.1"/>
    </source>
</evidence>
<dbReference type="Proteomes" id="UP000799424">
    <property type="component" value="Unassembled WGS sequence"/>
</dbReference>
<keyword evidence="1" id="KW-0732">Signal</keyword>
<dbReference type="OrthoDB" id="3945378at2759"/>
<name>A0A6A7AIZ1_9PLEO</name>
<dbReference type="EMBL" id="MU006216">
    <property type="protein sequence ID" value="KAF2832924.1"/>
    <property type="molecule type" value="Genomic_DNA"/>
</dbReference>
<feature type="chain" id="PRO_5025455979" evidence="1">
    <location>
        <begin position="19"/>
        <end position="115"/>
    </location>
</feature>
<feature type="signal peptide" evidence="1">
    <location>
        <begin position="1"/>
        <end position="18"/>
    </location>
</feature>
<evidence type="ECO:0000313" key="3">
    <source>
        <dbReference type="Proteomes" id="UP000799424"/>
    </source>
</evidence>
<sequence>MLAAPLSLSLLFAFPLTGILFIPEVKYTLQNSTTYQAFFGRNQTAVQGQTNSTNSDLRHDDASGFGISGNKPSIYQKIYAKIGMCQRTLRFICALPKQRRGGVRLITPVDIMHRR</sequence>
<keyword evidence="3" id="KW-1185">Reference proteome</keyword>
<evidence type="ECO:0000256" key="1">
    <source>
        <dbReference type="SAM" id="SignalP"/>
    </source>
</evidence>